<dbReference type="PANTHER" id="PTHR43798">
    <property type="entry name" value="MONOACYLGLYCEROL LIPASE"/>
    <property type="match status" value="1"/>
</dbReference>
<sequence>MVDLESRQAIADLSEALLACRPMIERLDAPVRVATGGVATGGAADPLPVANRVAAALGLPQLAAAGDGDGDDDGDGVFHGVVSDRIALGGLAAALARIPADSDAVAAQAARCAAADLASWCERVAVPVDGGAEVTAWVAGDPDAPAVVLSSACGMPARLAEPWLRHLAVGRRVVLWESRGMFGDLDGFRGDTDVDAQVADARAVLAALDLHGVHLVGLCGGAVVAARCAAAEPERVSSLSLWHGDFDLGDAAPKTDHQRNLLGLMDMAVAAPDQAESMHEVVCQSMLGTVPADLAPLVLYPYLTAELFLRYCRLNSAIMHCDLTATLRDIAQPTLVVTSATDDTAHPQGSREVARRLAAATLVVNESGDHISLFRGDPGMLATLDEFLARTVVGAGR</sequence>
<feature type="domain" description="Peptidase S33 tripeptidyl aminopeptidase-like C-terminal" evidence="2">
    <location>
        <begin position="331"/>
        <end position="390"/>
    </location>
</feature>
<dbReference type="InterPro" id="IPR050266">
    <property type="entry name" value="AB_hydrolase_sf"/>
</dbReference>
<dbReference type="PANTHER" id="PTHR43798:SF31">
    <property type="entry name" value="AB HYDROLASE SUPERFAMILY PROTEIN YCLE"/>
    <property type="match status" value="1"/>
</dbReference>
<dbReference type="STRING" id="1206085.SAMN05443575_1756"/>
<dbReference type="GO" id="GO:0016020">
    <property type="term" value="C:membrane"/>
    <property type="evidence" value="ECO:0007669"/>
    <property type="project" value="TreeGrafter"/>
</dbReference>
<name>A0A1M5I5W9_9ACTN</name>
<proteinExistence type="predicted"/>
<dbReference type="InterPro" id="IPR029058">
    <property type="entry name" value="AB_hydrolase_fold"/>
</dbReference>
<organism evidence="3 4">
    <name type="scientific">Jatrophihabitans endophyticus</name>
    <dbReference type="NCBI Taxonomy" id="1206085"/>
    <lineage>
        <taxon>Bacteria</taxon>
        <taxon>Bacillati</taxon>
        <taxon>Actinomycetota</taxon>
        <taxon>Actinomycetes</taxon>
        <taxon>Jatrophihabitantales</taxon>
        <taxon>Jatrophihabitantaceae</taxon>
        <taxon>Jatrophihabitans</taxon>
    </lineage>
</organism>
<dbReference type="Gene3D" id="3.40.50.1820">
    <property type="entry name" value="alpha/beta hydrolase"/>
    <property type="match status" value="1"/>
</dbReference>
<evidence type="ECO:0000313" key="3">
    <source>
        <dbReference type="EMBL" id="SHG23320.1"/>
    </source>
</evidence>
<dbReference type="Pfam" id="PF08386">
    <property type="entry name" value="Abhydrolase_4"/>
    <property type="match status" value="1"/>
</dbReference>
<reference evidence="3 4" key="1">
    <citation type="submission" date="2016-11" db="EMBL/GenBank/DDBJ databases">
        <authorList>
            <person name="Jaros S."/>
            <person name="Januszkiewicz K."/>
            <person name="Wedrychowicz H."/>
        </authorList>
    </citation>
    <scope>NUCLEOTIDE SEQUENCE [LARGE SCALE GENOMIC DNA]</scope>
    <source>
        <strain evidence="3 4">DSM 45627</strain>
    </source>
</reference>
<dbReference type="OrthoDB" id="4319696at2"/>
<evidence type="ECO:0000259" key="2">
    <source>
        <dbReference type="Pfam" id="PF08386"/>
    </source>
</evidence>
<dbReference type="SUPFAM" id="SSF53474">
    <property type="entry name" value="alpha/beta-Hydrolases"/>
    <property type="match status" value="1"/>
</dbReference>
<protein>
    <submittedName>
        <fullName evidence="3">Pimeloyl-ACP methyl ester carboxylesterase</fullName>
    </submittedName>
</protein>
<evidence type="ECO:0000313" key="4">
    <source>
        <dbReference type="Proteomes" id="UP000186132"/>
    </source>
</evidence>
<dbReference type="AlphaFoldDB" id="A0A1M5I5W9"/>
<dbReference type="GO" id="GO:0016787">
    <property type="term" value="F:hydrolase activity"/>
    <property type="evidence" value="ECO:0007669"/>
    <property type="project" value="UniProtKB-KW"/>
</dbReference>
<dbReference type="InterPro" id="IPR013595">
    <property type="entry name" value="Pept_S33_TAP-like_C"/>
</dbReference>
<keyword evidence="4" id="KW-1185">Reference proteome</keyword>
<dbReference type="EMBL" id="FQVU01000002">
    <property type="protein sequence ID" value="SHG23320.1"/>
    <property type="molecule type" value="Genomic_DNA"/>
</dbReference>
<dbReference type="Proteomes" id="UP000186132">
    <property type="component" value="Unassembled WGS sequence"/>
</dbReference>
<gene>
    <name evidence="3" type="ORF">SAMN05443575_1756</name>
</gene>
<evidence type="ECO:0000256" key="1">
    <source>
        <dbReference type="ARBA" id="ARBA00022801"/>
    </source>
</evidence>
<accession>A0A1M5I5W9</accession>
<keyword evidence="1" id="KW-0378">Hydrolase</keyword>
<dbReference type="RefSeq" id="WP_073388661.1">
    <property type="nucleotide sequence ID" value="NZ_FQVU01000002.1"/>
</dbReference>